<feature type="region of interest" description="Disordered" evidence="3">
    <location>
        <begin position="1649"/>
        <end position="1669"/>
    </location>
</feature>
<dbReference type="EMBL" id="CAJNDS010000166">
    <property type="protein sequence ID" value="CAE6972984.1"/>
    <property type="molecule type" value="Genomic_DNA"/>
</dbReference>
<feature type="region of interest" description="Disordered" evidence="3">
    <location>
        <begin position="399"/>
        <end position="427"/>
    </location>
</feature>
<keyword evidence="4" id="KW-1133">Transmembrane helix</keyword>
<comment type="caution">
    <text evidence="5">The sequence shown here is derived from an EMBL/GenBank/DDBJ whole genome shotgun (WGS) entry which is preliminary data.</text>
</comment>
<feature type="region of interest" description="Disordered" evidence="3">
    <location>
        <begin position="666"/>
        <end position="687"/>
    </location>
</feature>
<reference evidence="5" key="1">
    <citation type="submission" date="2021-02" db="EMBL/GenBank/DDBJ databases">
        <authorList>
            <person name="Dougan E. K."/>
            <person name="Rhodes N."/>
            <person name="Thang M."/>
            <person name="Chan C."/>
        </authorList>
    </citation>
    <scope>NUCLEOTIDE SEQUENCE</scope>
</reference>
<keyword evidence="4" id="KW-0812">Transmembrane</keyword>
<evidence type="ECO:0000256" key="3">
    <source>
        <dbReference type="SAM" id="MobiDB-lite"/>
    </source>
</evidence>
<feature type="region of interest" description="Disordered" evidence="3">
    <location>
        <begin position="933"/>
        <end position="962"/>
    </location>
</feature>
<protein>
    <submittedName>
        <fullName evidence="5">Uncharacterized protein</fullName>
    </submittedName>
</protein>
<feature type="compositionally biased region" description="Low complexity" evidence="3">
    <location>
        <begin position="399"/>
        <end position="425"/>
    </location>
</feature>
<dbReference type="PANTHER" id="PTHR47246:SF1">
    <property type="entry name" value="MUCIN-19"/>
    <property type="match status" value="1"/>
</dbReference>
<evidence type="ECO:0000256" key="1">
    <source>
        <dbReference type="ARBA" id="ARBA00004613"/>
    </source>
</evidence>
<gene>
    <name evidence="5" type="ORF">SNAT2548_LOCUS2758</name>
</gene>
<organism evidence="5 6">
    <name type="scientific">Symbiodinium natans</name>
    <dbReference type="NCBI Taxonomy" id="878477"/>
    <lineage>
        <taxon>Eukaryota</taxon>
        <taxon>Sar</taxon>
        <taxon>Alveolata</taxon>
        <taxon>Dinophyceae</taxon>
        <taxon>Suessiales</taxon>
        <taxon>Symbiodiniaceae</taxon>
        <taxon>Symbiodinium</taxon>
    </lineage>
</organism>
<proteinExistence type="predicted"/>
<feature type="compositionally biased region" description="Polar residues" evidence="3">
    <location>
        <begin position="953"/>
        <end position="962"/>
    </location>
</feature>
<keyword evidence="4" id="KW-0472">Membrane</keyword>
<feature type="compositionally biased region" description="Basic and acidic residues" evidence="3">
    <location>
        <begin position="1472"/>
        <end position="1485"/>
    </location>
</feature>
<dbReference type="PANTHER" id="PTHR47246">
    <property type="entry name" value="MUCIN-19"/>
    <property type="match status" value="1"/>
</dbReference>
<evidence type="ECO:0000313" key="6">
    <source>
        <dbReference type="Proteomes" id="UP000604046"/>
    </source>
</evidence>
<feature type="region of interest" description="Disordered" evidence="3">
    <location>
        <begin position="1466"/>
        <end position="1485"/>
    </location>
</feature>
<evidence type="ECO:0000256" key="2">
    <source>
        <dbReference type="ARBA" id="ARBA00022525"/>
    </source>
</evidence>
<evidence type="ECO:0000256" key="4">
    <source>
        <dbReference type="SAM" id="Phobius"/>
    </source>
</evidence>
<sequence length="1723" mass="184506">MPCFREAFSVYLADDASGSNESFVASTSSNDLQLTIPAGTRAGGRSFLLVYCENALGRATSGASVHFSDWALSLPSTTTSLATTTTSSQSLTNTVLTSRTSTSSRAFLSSSTTSYTSTTATSTRQTSSSLSVLVSTTTFTSSTTNGATLQLHTSTTNTVTTFDPLLTFGNLSFIDLGSEAYQLNGTFAWTPPANTSEYLHYSVWLLTRKDYSTSVYEIFLTGSQVNDPSTPEGDVPLGKHELTFTQTRDLGSNGYAQYFAVIPNRKDNDMVTSFNEAGFLSIVDFPLMSLGALQVQSVTFSDEDSVATYIGGQVTWTRQDNVDYGFVEAFSVYLADDASGSNESFVASTSSNDLQLAIPAGTHAGGRSFLLVYCENALGRATSGASVHFSDWAFSLPSTTGTGTTSAETTQTSSTSQGMVSTSTQADELGSENTFGNLSFIDLGSEAYQLNGTFAWTPPANTSEYLHYSVWLLTRKDYSTSVYEIFLTGSQVNDPSTPEGDVPLGKHELTFTQTRDLGSNGYAQYFAVIPNRKDNDTVMSFNEAGFLSIVDFPLMSLGALQVQSVTFSDEDSVATYIGGQVTWTRQDNVDYGFVEAFSVYLADDASGSNESFVASTSSNDLRLAIPAGTHAGGRSFLLVYCDNALGRATSGASVHFSDWAFSLPSTTGTGTTSAETTQTSSTSQGMVSTSTQADELGSENTFGNLSFIDLGAEAYQLNGTFAWTPPANTSEYLHYSVWLLTRKDYSTSVYEIFLTGSQVNDPSTPEGDVPLGKHELTFMQTRDLGSNGYAQYFAVIPNRKDNDTVMSFNEAGFLSIVDFPLMSLGALQVQSVTFSDEDSVATYIGGQVTWTRQDNVDYGFVEAFSVYLADDASGSNESFVASTSSNDLRLAIPAGTHAGGRSFLLVYCENALGRATSGASVHFSDWAFSLPSTTGTGTTSAETTQTSSTSEGMVSTSTQADGLGSENTFGDLSFIDLGAEAYQLNGTFAWTPPANTSEYLHYSVWLLTRKDYSTSVYEIFLTGSQVNDPSTPEGDVPLGKHELTFTQSRDLGSNGYAQYFAVIPNRKDNDMVTSFNEAGFLSIVDFPLMSLGALQVQSVTFSDEDSVATYIGGQVTWTRQDNVDYGFVEAFSVYLADDASGSNESFVASTSSNDLRLAIPAGTHAGGRSFLLVYCENALGRATSGASVHFSDWALSLPSTTGTGTTSAETTQTSSTSQGMVSTSTQADELGSENTFGNLSFIDLGAEAYQLNGTFAWTPPANTSEYLHYSVWLLTRKDYSSSVYEIFLTGSQVNDPSTPEGDVPLGKHELTFAQSRDLGSNGYAQYFAVIPNRKDNDMVTSFNEAGFLSIVDFPLMSLGALQVQSVTFSDEDSVATYIGGQVAWTRQDNVDYGFVEAFSVYLADDASGSNESFVASTSSNDLRLAIPAGTHAGGRSFLLVYCENALGRATSGASVHFSDWALSLPSTTGTRPDAEREPEKRGEKEHEHKSDVYCFNCFRSDRTFTSTQSTSTAAIATTFEGGDDQMAASSVAIVIMGVVGCVAGILCLLPACGLAYGIKEGRAQAQGHGARAARSARGERERRKAVETTRVEAWKEAAPKAVPAQNTLQGLRGGRAVHALRRALTRSQRTQQRLDLQNLGFGTYLPSGASGARAAHAQPEAEPEVSGEDAEAWAWTLRNAGRAREARAWPEPHTEPRRGRTMRPIGGPMAGCELEMDLSLLDA</sequence>
<name>A0A812I786_9DINO</name>
<comment type="subcellular location">
    <subcellularLocation>
        <location evidence="1">Secreted</location>
    </subcellularLocation>
</comment>
<feature type="compositionally biased region" description="Low complexity" evidence="3">
    <location>
        <begin position="933"/>
        <end position="952"/>
    </location>
</feature>
<evidence type="ECO:0000313" key="5">
    <source>
        <dbReference type="EMBL" id="CAE6972984.1"/>
    </source>
</evidence>
<accession>A0A812I786</accession>
<dbReference type="GO" id="GO:0005576">
    <property type="term" value="C:extracellular region"/>
    <property type="evidence" value="ECO:0007669"/>
    <property type="project" value="UniProtKB-SubCell"/>
</dbReference>
<dbReference type="OrthoDB" id="10487230at2759"/>
<feature type="compositionally biased region" description="Basic and acidic residues" evidence="3">
    <location>
        <begin position="1576"/>
        <end position="1589"/>
    </location>
</feature>
<feature type="region of interest" description="Disordered" evidence="3">
    <location>
        <begin position="1569"/>
        <end position="1589"/>
    </location>
</feature>
<feature type="region of interest" description="Disordered" evidence="3">
    <location>
        <begin position="1684"/>
        <end position="1709"/>
    </location>
</feature>
<feature type="compositionally biased region" description="Basic and acidic residues" evidence="3">
    <location>
        <begin position="1684"/>
        <end position="1698"/>
    </location>
</feature>
<keyword evidence="2" id="KW-0964">Secreted</keyword>
<feature type="transmembrane region" description="Helical" evidence="4">
    <location>
        <begin position="1531"/>
        <end position="1556"/>
    </location>
</feature>
<feature type="region of interest" description="Disordered" evidence="3">
    <location>
        <begin position="1200"/>
        <end position="1225"/>
    </location>
</feature>
<keyword evidence="6" id="KW-1185">Reference proteome</keyword>
<dbReference type="Proteomes" id="UP000604046">
    <property type="component" value="Unassembled WGS sequence"/>
</dbReference>